<evidence type="ECO:0008006" key="5">
    <source>
        <dbReference type="Google" id="ProtNLM"/>
    </source>
</evidence>
<evidence type="ECO:0000256" key="2">
    <source>
        <dbReference type="SAM" id="Phobius"/>
    </source>
</evidence>
<evidence type="ECO:0000313" key="3">
    <source>
        <dbReference type="EMBL" id="GAA0564944.1"/>
    </source>
</evidence>
<evidence type="ECO:0000256" key="1">
    <source>
        <dbReference type="SAM" id="MobiDB-lite"/>
    </source>
</evidence>
<feature type="transmembrane region" description="Helical" evidence="2">
    <location>
        <begin position="136"/>
        <end position="157"/>
    </location>
</feature>
<protein>
    <recommendedName>
        <fullName evidence="5">XRE family transcriptional regulator</fullName>
    </recommendedName>
</protein>
<organism evidence="3 4">
    <name type="scientific">Saccharopolyspora erythraea</name>
    <name type="common">Streptomyces erythraeus</name>
    <dbReference type="NCBI Taxonomy" id="1836"/>
    <lineage>
        <taxon>Bacteria</taxon>
        <taxon>Bacillati</taxon>
        <taxon>Actinomycetota</taxon>
        <taxon>Actinomycetes</taxon>
        <taxon>Pseudonocardiales</taxon>
        <taxon>Pseudonocardiaceae</taxon>
        <taxon>Saccharopolyspora</taxon>
    </lineage>
</organism>
<keyword evidence="2" id="KW-1133">Transmembrane helix</keyword>
<evidence type="ECO:0000313" key="4">
    <source>
        <dbReference type="Proteomes" id="UP001500729"/>
    </source>
</evidence>
<accession>A0ABP3PJT9</accession>
<dbReference type="Proteomes" id="UP001500729">
    <property type="component" value="Unassembled WGS sequence"/>
</dbReference>
<name>A0ABP3PJT9_SACER</name>
<keyword evidence="2" id="KW-0472">Membrane</keyword>
<dbReference type="RefSeq" id="WP_009950082.1">
    <property type="nucleotide sequence ID" value="NZ_BAAAGS010000115.1"/>
</dbReference>
<dbReference type="CDD" id="cd00161">
    <property type="entry name" value="beta-trefoil_Ricin-like"/>
    <property type="match status" value="1"/>
</dbReference>
<keyword evidence="2" id="KW-0812">Transmembrane</keyword>
<dbReference type="Gene3D" id="2.80.10.50">
    <property type="match status" value="1"/>
</dbReference>
<keyword evidence="4" id="KW-1185">Reference proteome</keyword>
<proteinExistence type="predicted"/>
<reference evidence="4" key="1">
    <citation type="journal article" date="2019" name="Int. J. Syst. Evol. Microbiol.">
        <title>The Global Catalogue of Microorganisms (GCM) 10K type strain sequencing project: providing services to taxonomists for standard genome sequencing and annotation.</title>
        <authorList>
            <consortium name="The Broad Institute Genomics Platform"/>
            <consortium name="The Broad Institute Genome Sequencing Center for Infectious Disease"/>
            <person name="Wu L."/>
            <person name="Ma J."/>
        </authorList>
    </citation>
    <scope>NUCLEOTIDE SEQUENCE [LARGE SCALE GENOMIC DNA]</scope>
    <source>
        <strain evidence="4">JCM 10303</strain>
    </source>
</reference>
<dbReference type="Pfam" id="PF13560">
    <property type="entry name" value="HTH_31"/>
    <property type="match status" value="1"/>
</dbReference>
<gene>
    <name evidence="3" type="ORF">GCM10009533_71010</name>
</gene>
<feature type="region of interest" description="Disordered" evidence="1">
    <location>
        <begin position="95"/>
        <end position="130"/>
    </location>
</feature>
<comment type="caution">
    <text evidence="3">The sequence shown here is derived from an EMBL/GenBank/DDBJ whole genome shotgun (WGS) entry which is preliminary data.</text>
</comment>
<sequence>MEHEISPHQARDADEFIALLRRLKQRSDLTYRQLEERAAARGQVLARSTLAGVLGGKRLPRPELLAVFLHACGRGDEVPAWLRARDVLAEREMSHSAGESVASAEPVAGPDAAPGEADQPIGAEPRRSSPRRYSRAVLPLGAAVAVVAAATAAWMLLPPDAPGENTATTGAAVGGPATGERVRLRPVAAPRLCLTDGHVRDGRYASLVAVQRPCEEVAPQTTVLEPVGGDLRRIQWHHPEFGKGCLKALTDGPAAGLLEPWDACEKASSFLLQPAEVWGRGAFALRVQGQGCVGIAASDTTEGAEAVVEPCTGAENQAFLVEPAR</sequence>
<dbReference type="EMBL" id="BAAAGS010000115">
    <property type="protein sequence ID" value="GAA0564944.1"/>
    <property type="molecule type" value="Genomic_DNA"/>
</dbReference>